<dbReference type="EMBL" id="HF582854">
    <property type="protein sequence ID" value="CCQ35763.1"/>
    <property type="molecule type" value="Genomic_DNA"/>
</dbReference>
<protein>
    <submittedName>
        <fullName evidence="1">DUF424 family protein</fullName>
    </submittedName>
</protein>
<evidence type="ECO:0000313" key="2">
    <source>
        <dbReference type="Proteomes" id="UP000011867"/>
    </source>
</evidence>
<sequence>MTAMLLCERSTPEGLLVSVCDADILGETFEDGSLSLTVDPEFYDGEAATESEVAASLASASVANLVGTETVGAAIEAGFVDEANVLELEGTLHAQYLRM</sequence>
<keyword evidence="2" id="KW-1185">Reference proteome</keyword>
<dbReference type="Proteomes" id="UP000011867">
    <property type="component" value="Chromosome"/>
</dbReference>
<dbReference type="Gene3D" id="3.30.1860.10">
    <property type="entry name" value="uncharacterized conserved protein from methanopyrus kandleri domain like"/>
    <property type="match status" value="1"/>
</dbReference>
<dbReference type="eggNOG" id="arCOG04051">
    <property type="taxonomic scope" value="Archaea"/>
</dbReference>
<proteinExistence type="predicted"/>
<gene>
    <name evidence="1" type="ordered locus">Nmlp_1563</name>
</gene>
<dbReference type="InterPro" id="IPR007355">
    <property type="entry name" value="DUF424"/>
</dbReference>
<dbReference type="HOGENOM" id="CLU_174522_0_0_2"/>
<reference evidence="1 2" key="1">
    <citation type="journal article" date="2013" name="Genome Announc.">
        <title>Genome of the haloarchaeon Natronomonas moolapensis, a neutrophilic member of a previously haloalkaliphilic genus.</title>
        <authorList>
            <person name="Dyall-Smith M.L."/>
            <person name="Pfeiffer F."/>
            <person name="Oberwinkler T."/>
            <person name="Klee K."/>
            <person name="Rampp M."/>
            <person name="Palm P."/>
            <person name="Gross K."/>
            <person name="Schuster S.C."/>
            <person name="Oesterhelt D."/>
        </authorList>
    </citation>
    <scope>NUCLEOTIDE SEQUENCE [LARGE SCALE GENOMIC DNA]</scope>
    <source>
        <strain evidence="2">DSM 18674 / JCM 14361 / 8.8.11</strain>
    </source>
</reference>
<dbReference type="Pfam" id="PF04242">
    <property type="entry name" value="DUF424"/>
    <property type="match status" value="1"/>
</dbReference>
<name>M1XP26_NATM8</name>
<dbReference type="AlphaFoldDB" id="M1XP26"/>
<dbReference type="STRING" id="268739.Nmlp_1563"/>
<organism evidence="1 2">
    <name type="scientific">Natronomonas moolapensis (strain DSM 18674 / CECT 7526 / JCM 14361 / 8.8.11)</name>
    <dbReference type="NCBI Taxonomy" id="268739"/>
    <lineage>
        <taxon>Archaea</taxon>
        <taxon>Methanobacteriati</taxon>
        <taxon>Methanobacteriota</taxon>
        <taxon>Stenosarchaea group</taxon>
        <taxon>Halobacteria</taxon>
        <taxon>Halobacteriales</taxon>
        <taxon>Natronomonadaceae</taxon>
        <taxon>Natronomonas</taxon>
    </lineage>
</organism>
<evidence type="ECO:0000313" key="1">
    <source>
        <dbReference type="EMBL" id="CCQ35763.1"/>
    </source>
</evidence>
<dbReference type="KEGG" id="nmo:Nmlp_1563"/>
<accession>M1XP26</accession>